<dbReference type="PANTHER" id="PTHR15718:SF6">
    <property type="entry name" value="G PROTEIN-REGULATED INDUCER OF NEURITE OUTGROWTH 3"/>
    <property type="match status" value="1"/>
</dbReference>
<dbReference type="PANTHER" id="PTHR15718">
    <property type="entry name" value="G PROTEIN-REGULATED INDUCER OF NEURITE OUTGROWTH C-TERMINAL DOMAIN-CONTAINING PROTEIN"/>
    <property type="match status" value="1"/>
</dbReference>
<name>A0A401P738_SCYTO</name>
<evidence type="ECO:0000256" key="2">
    <source>
        <dbReference type="SAM" id="MobiDB-lite"/>
    </source>
</evidence>
<organism evidence="4 5">
    <name type="scientific">Scyliorhinus torazame</name>
    <name type="common">Cloudy catshark</name>
    <name type="synonym">Catulus torazame</name>
    <dbReference type="NCBI Taxonomy" id="75743"/>
    <lineage>
        <taxon>Eukaryota</taxon>
        <taxon>Metazoa</taxon>
        <taxon>Chordata</taxon>
        <taxon>Craniata</taxon>
        <taxon>Vertebrata</taxon>
        <taxon>Chondrichthyes</taxon>
        <taxon>Elasmobranchii</taxon>
        <taxon>Galeomorphii</taxon>
        <taxon>Galeoidea</taxon>
        <taxon>Carcharhiniformes</taxon>
        <taxon>Scyliorhinidae</taxon>
        <taxon>Scyliorhinus</taxon>
    </lineage>
</organism>
<feature type="compositionally biased region" description="Polar residues" evidence="2">
    <location>
        <begin position="39"/>
        <end position="50"/>
    </location>
</feature>
<keyword evidence="5" id="KW-1185">Reference proteome</keyword>
<dbReference type="GO" id="GO:0031175">
    <property type="term" value="P:neuron projection development"/>
    <property type="evidence" value="ECO:0007669"/>
    <property type="project" value="TreeGrafter"/>
</dbReference>
<dbReference type="STRING" id="75743.A0A401P738"/>
<accession>A0A401P738</accession>
<feature type="compositionally biased region" description="Polar residues" evidence="2">
    <location>
        <begin position="510"/>
        <end position="524"/>
    </location>
</feature>
<dbReference type="GO" id="GO:0005886">
    <property type="term" value="C:plasma membrane"/>
    <property type="evidence" value="ECO:0007669"/>
    <property type="project" value="TreeGrafter"/>
</dbReference>
<dbReference type="OrthoDB" id="10049175at2759"/>
<protein>
    <recommendedName>
        <fullName evidence="3">G protein-regulated inducer of neurite outgrowth C-terminal domain-containing protein</fullName>
    </recommendedName>
</protein>
<feature type="region of interest" description="Disordered" evidence="2">
    <location>
        <begin position="541"/>
        <end position="651"/>
    </location>
</feature>
<sequence>MRWGNTSSLVNSPLLMAAQNQQTERDCVERREEVGAGNQKYQEQPDTTTGVEPATMKGVVFNSKIENQELGLGFTKGAESPHKTDPALPSEASAQMVVPKGTRGSARDSPREPQQNMQPLDTGPNPRGIDQPQQESKFKDAETMTNQSPGSCFLSDWKKSCRDAEVQAVLQSFQCKSTATSPKSPALGSMASLPSDCQTVQKVHSENSNSKLTLANGQSVCVSDIYQGSEQLKVTCTFTERSERSNVVYELGEELTEGVLSEFHSRDKNEKEQESPKESDYHPKASCVHLRELPTARGHPACGQAPSVPVPNESNTETHDHLKLKTESECLKYTSKLHKRSKRSGTSGDTNEDSDQSNINRGLVHSTISPCVIEESGVARNIDNKSDPSYAIVDKSGQSNIAGDCHKKDDQPPGGTNKPDQSRMGPEIDNKFGLLQKSDPLKIDPDFSKSLLCSKTTVDIHKVADQSRILDNGQEESDQSQAACALVKKPGPQSVHSVKKDPVQSKPDTKQQTNQSKDVLDISETSKQQKAVCHISKGSAQLEGPCSVTKESVESEINQATTSIVSGQSKGVHATDNKSAQQQSLCEGPSQLKHDSTNSKKSGQLITVHDNGKEGVQSGAGCTPDRETGQSKTPRQVGKASRASEVTKPKRIIDVKIGQKKLSSHSNKATAQSKNVRDVVWDEQGMTWEVYGASLDPESLGFAIQCHLQRQIVEYEKQIKVNDQSKRSVSIDAAPGSNKASKRRQQNIFRTVLQNMRSPQCCLRPQPSSVID</sequence>
<feature type="compositionally biased region" description="Basic and acidic residues" evidence="2">
    <location>
        <begin position="263"/>
        <end position="294"/>
    </location>
</feature>
<gene>
    <name evidence="4" type="ORF">scyTo_0000965</name>
</gene>
<feature type="region of interest" description="Disordered" evidence="2">
    <location>
        <begin position="376"/>
        <end position="440"/>
    </location>
</feature>
<dbReference type="InterPro" id="IPR032745">
    <property type="entry name" value="GRIN_C"/>
</dbReference>
<feature type="compositionally biased region" description="Polar residues" evidence="2">
    <location>
        <begin position="555"/>
        <end position="569"/>
    </location>
</feature>
<comment type="function">
    <text evidence="1">May be involved in neurite outgrowth.</text>
</comment>
<feature type="region of interest" description="Disordered" evidence="2">
    <location>
        <begin position="724"/>
        <end position="744"/>
    </location>
</feature>
<feature type="region of interest" description="Disordered" evidence="2">
    <location>
        <begin position="260"/>
        <end position="363"/>
    </location>
</feature>
<evidence type="ECO:0000256" key="1">
    <source>
        <dbReference type="ARBA" id="ARBA00002358"/>
    </source>
</evidence>
<feature type="compositionally biased region" description="Basic and acidic residues" evidence="2">
    <location>
        <begin position="498"/>
        <end position="509"/>
    </location>
</feature>
<comment type="caution">
    <text evidence="4">The sequence shown here is derived from an EMBL/GenBank/DDBJ whole genome shotgun (WGS) entry which is preliminary data.</text>
</comment>
<feature type="domain" description="G protein-regulated inducer of neurite outgrowth C-terminal" evidence="3">
    <location>
        <begin position="654"/>
        <end position="767"/>
    </location>
</feature>
<evidence type="ECO:0000313" key="5">
    <source>
        <dbReference type="Proteomes" id="UP000288216"/>
    </source>
</evidence>
<dbReference type="Proteomes" id="UP000288216">
    <property type="component" value="Unassembled WGS sequence"/>
</dbReference>
<proteinExistence type="predicted"/>
<evidence type="ECO:0000259" key="3">
    <source>
        <dbReference type="Pfam" id="PF15235"/>
    </source>
</evidence>
<feature type="compositionally biased region" description="Basic and acidic residues" evidence="2">
    <location>
        <begin position="316"/>
        <end position="330"/>
    </location>
</feature>
<dbReference type="EMBL" id="BFAA01000197">
    <property type="protein sequence ID" value="GCB68880.1"/>
    <property type="molecule type" value="Genomic_DNA"/>
</dbReference>
<feature type="compositionally biased region" description="Basic and acidic residues" evidence="2">
    <location>
        <begin position="23"/>
        <end position="34"/>
    </location>
</feature>
<dbReference type="Pfam" id="PF15235">
    <property type="entry name" value="GRIN_C"/>
    <property type="match status" value="1"/>
</dbReference>
<dbReference type="AlphaFoldDB" id="A0A401P738"/>
<feature type="region of interest" description="Disordered" evidence="2">
    <location>
        <begin position="19"/>
        <end position="55"/>
    </location>
</feature>
<reference evidence="4 5" key="1">
    <citation type="journal article" date="2018" name="Nat. Ecol. Evol.">
        <title>Shark genomes provide insights into elasmobranch evolution and the origin of vertebrates.</title>
        <authorList>
            <person name="Hara Y"/>
            <person name="Yamaguchi K"/>
            <person name="Onimaru K"/>
            <person name="Kadota M"/>
            <person name="Koyanagi M"/>
            <person name="Keeley SD"/>
            <person name="Tatsumi K"/>
            <person name="Tanaka K"/>
            <person name="Motone F"/>
            <person name="Kageyama Y"/>
            <person name="Nozu R"/>
            <person name="Adachi N"/>
            <person name="Nishimura O"/>
            <person name="Nakagawa R"/>
            <person name="Tanegashima C"/>
            <person name="Kiyatake I"/>
            <person name="Matsumoto R"/>
            <person name="Murakumo K"/>
            <person name="Nishida K"/>
            <person name="Terakita A"/>
            <person name="Kuratani S"/>
            <person name="Sato K"/>
            <person name="Hyodo S Kuraku.S."/>
        </authorList>
    </citation>
    <scope>NUCLEOTIDE SEQUENCE [LARGE SCALE GENOMIC DNA]</scope>
</reference>
<evidence type="ECO:0000313" key="4">
    <source>
        <dbReference type="EMBL" id="GCB68880.1"/>
    </source>
</evidence>
<feature type="region of interest" description="Disordered" evidence="2">
    <location>
        <begin position="72"/>
        <end position="146"/>
    </location>
</feature>
<dbReference type="InterPro" id="IPR026646">
    <property type="entry name" value="GPRIN2-like/GPRIN3"/>
</dbReference>
<feature type="region of interest" description="Disordered" evidence="2">
    <location>
        <begin position="469"/>
        <end position="524"/>
    </location>
</feature>